<proteinExistence type="predicted"/>
<evidence type="ECO:0000313" key="2">
    <source>
        <dbReference type="EMBL" id="MBA5724674.1"/>
    </source>
</evidence>
<dbReference type="RefSeq" id="WP_182080433.1">
    <property type="nucleotide sequence ID" value="NZ_NWUS01000001.1"/>
</dbReference>
<keyword evidence="1" id="KW-0812">Transmembrane</keyword>
<feature type="transmembrane region" description="Helical" evidence="1">
    <location>
        <begin position="51"/>
        <end position="75"/>
    </location>
</feature>
<dbReference type="InterPro" id="IPR007039">
    <property type="entry name" value="TrbC/VirB2"/>
</dbReference>
<reference evidence="2 3" key="1">
    <citation type="submission" date="2017-09" db="EMBL/GenBank/DDBJ databases">
        <authorList>
            <person name="Jakob F."/>
        </authorList>
    </citation>
    <scope>NUCLEOTIDE SEQUENCE [LARGE SCALE GENOMIC DNA]</scope>
    <source>
        <strain evidence="2 3">TMW 2.1880</strain>
    </source>
</reference>
<dbReference type="Pfam" id="PF04956">
    <property type="entry name" value="TrbC"/>
    <property type="match status" value="1"/>
</dbReference>
<organism evidence="2 3">
    <name type="scientific">Bombella favorum</name>
    <dbReference type="NCBI Taxonomy" id="2039164"/>
    <lineage>
        <taxon>Bacteria</taxon>
        <taxon>Pseudomonadati</taxon>
        <taxon>Pseudomonadota</taxon>
        <taxon>Alphaproteobacteria</taxon>
        <taxon>Acetobacterales</taxon>
        <taxon>Acetobacteraceae</taxon>
        <taxon>Bombella</taxon>
    </lineage>
</organism>
<keyword evidence="1" id="KW-1133">Transmembrane helix</keyword>
<feature type="transmembrane region" description="Helical" evidence="1">
    <location>
        <begin position="82"/>
        <end position="102"/>
    </location>
</feature>
<dbReference type="Proteomes" id="UP001516390">
    <property type="component" value="Unassembled WGS sequence"/>
</dbReference>
<dbReference type="EMBL" id="NWUS01000001">
    <property type="protein sequence ID" value="MBA5724674.1"/>
    <property type="molecule type" value="Genomic_DNA"/>
</dbReference>
<keyword evidence="1" id="KW-0472">Membrane</keyword>
<accession>A0ABR5ZKA4</accession>
<protein>
    <submittedName>
        <fullName evidence="2">Type IV secretion system protein VirB2</fullName>
    </submittedName>
</protein>
<gene>
    <name evidence="2" type="ORF">CPA57_00015</name>
</gene>
<keyword evidence="3" id="KW-1185">Reference proteome</keyword>
<dbReference type="NCBIfam" id="NF010431">
    <property type="entry name" value="PRK13857.1"/>
    <property type="match status" value="1"/>
</dbReference>
<sequence>MLSLSKGVVLRERFIRTVRSAWVMGLVALPSVARAAGVTGGLSPETMINNICSFILGAFGQSLAILGIIAIGLMWMFGRASLMAVSGVVGGIIIMFGASSLGKMLTGG</sequence>
<comment type="caution">
    <text evidence="2">The sequence shown here is derived from an EMBL/GenBank/DDBJ whole genome shotgun (WGS) entry which is preliminary data.</text>
</comment>
<evidence type="ECO:0000313" key="3">
    <source>
        <dbReference type="Proteomes" id="UP001516390"/>
    </source>
</evidence>
<name>A0ABR5ZKA4_9PROT</name>
<evidence type="ECO:0000256" key="1">
    <source>
        <dbReference type="SAM" id="Phobius"/>
    </source>
</evidence>